<comment type="caution">
    <text evidence="2">The sequence shown here is derived from an EMBL/GenBank/DDBJ whole genome shotgun (WGS) entry which is preliminary data.</text>
</comment>
<dbReference type="EMBL" id="LKAM01000005">
    <property type="protein sequence ID" value="KUM48550.1"/>
    <property type="molecule type" value="Genomic_DNA"/>
</dbReference>
<sequence>MARLYTCFHEYARSVLLLAFLNKLFLAIRLPFSRRITTLILSDSRLPPLRRL</sequence>
<feature type="transmembrane region" description="Helical" evidence="1">
    <location>
        <begin position="12"/>
        <end position="32"/>
    </location>
</feature>
<accession>A0A101M051</accession>
<name>A0A101M051_PICGL</name>
<geneLocation type="mitochondrion" evidence="2"/>
<evidence type="ECO:0000313" key="2">
    <source>
        <dbReference type="EMBL" id="KUM48550.1"/>
    </source>
</evidence>
<organism evidence="2">
    <name type="scientific">Picea glauca</name>
    <name type="common">White spruce</name>
    <name type="synonym">Pinus glauca</name>
    <dbReference type="NCBI Taxonomy" id="3330"/>
    <lineage>
        <taxon>Eukaryota</taxon>
        <taxon>Viridiplantae</taxon>
        <taxon>Streptophyta</taxon>
        <taxon>Embryophyta</taxon>
        <taxon>Tracheophyta</taxon>
        <taxon>Spermatophyta</taxon>
        <taxon>Pinopsida</taxon>
        <taxon>Pinidae</taxon>
        <taxon>Conifers I</taxon>
        <taxon>Pinales</taxon>
        <taxon>Pinaceae</taxon>
        <taxon>Picea</taxon>
    </lineage>
</organism>
<protein>
    <submittedName>
        <fullName evidence="2">Uncharacterized protein</fullName>
    </submittedName>
</protein>
<reference evidence="2" key="1">
    <citation type="journal article" date="2015" name="Genome Biol. Evol.">
        <title>Organellar Genomes of White Spruce (Picea glauca): Assembly and Annotation.</title>
        <authorList>
            <person name="Jackman S.D."/>
            <person name="Warren R.L."/>
            <person name="Gibb E.A."/>
            <person name="Vandervalk B.P."/>
            <person name="Mohamadi H."/>
            <person name="Chu J."/>
            <person name="Raymond A."/>
            <person name="Pleasance S."/>
            <person name="Coope R."/>
            <person name="Wildung M.R."/>
            <person name="Ritland C.E."/>
            <person name="Bousquet J."/>
            <person name="Jones S.J."/>
            <person name="Bohlmann J."/>
            <person name="Birol I."/>
        </authorList>
    </citation>
    <scope>NUCLEOTIDE SEQUENCE [LARGE SCALE GENOMIC DNA]</scope>
    <source>
        <tissue evidence="2">Flushing bud</tissue>
    </source>
</reference>
<dbReference type="AlphaFoldDB" id="A0A101M051"/>
<gene>
    <name evidence="2" type="ORF">ABT39_MTgene4565</name>
</gene>
<keyword evidence="2" id="KW-0496">Mitochondrion</keyword>
<keyword evidence="1" id="KW-0472">Membrane</keyword>
<keyword evidence="1" id="KW-1133">Transmembrane helix</keyword>
<keyword evidence="1" id="KW-0812">Transmembrane</keyword>
<proteinExistence type="predicted"/>
<evidence type="ECO:0000256" key="1">
    <source>
        <dbReference type="SAM" id="Phobius"/>
    </source>
</evidence>